<dbReference type="PANTHER" id="PTHR33164">
    <property type="entry name" value="TRANSCRIPTIONAL REGULATOR, MARR FAMILY"/>
    <property type="match status" value="1"/>
</dbReference>
<dbReference type="GO" id="GO:0003700">
    <property type="term" value="F:DNA-binding transcription factor activity"/>
    <property type="evidence" value="ECO:0007669"/>
    <property type="project" value="InterPro"/>
</dbReference>
<feature type="domain" description="HTH marR-type" evidence="1">
    <location>
        <begin position="22"/>
        <end position="158"/>
    </location>
</feature>
<dbReference type="InterPro" id="IPR036388">
    <property type="entry name" value="WH-like_DNA-bd_sf"/>
</dbReference>
<proteinExistence type="predicted"/>
<dbReference type="InterPro" id="IPR036390">
    <property type="entry name" value="WH_DNA-bd_sf"/>
</dbReference>
<sequence length="172" mass="19370">MTHHMHPHHPPHDPFSVGLEGVDPLSMDVFKAFKRSMVLNRHLMAMSLSGEESHPGQAGCLLALSHHDGMSPSELADVLHVSRPTVTTMLQRMETAGAIERRTDEHDQRVTRVHLTPRGLELAGRMRMVHADVIMTTIGRLQEDDRHELLRLLSLLNEHAVQQLREIEGGRS</sequence>
<evidence type="ECO:0000259" key="1">
    <source>
        <dbReference type="PROSITE" id="PS50995"/>
    </source>
</evidence>
<dbReference type="OrthoDB" id="5521015at2"/>
<comment type="caution">
    <text evidence="2">The sequence shown here is derived from an EMBL/GenBank/DDBJ whole genome shotgun (WGS) entry which is preliminary data.</text>
</comment>
<dbReference type="GO" id="GO:0006950">
    <property type="term" value="P:response to stress"/>
    <property type="evidence" value="ECO:0007669"/>
    <property type="project" value="TreeGrafter"/>
</dbReference>
<dbReference type="STRING" id="1429043.X474_26410"/>
<dbReference type="SMART" id="SM00347">
    <property type="entry name" value="HTH_MARR"/>
    <property type="match status" value="1"/>
</dbReference>
<evidence type="ECO:0000313" key="3">
    <source>
        <dbReference type="Proteomes" id="UP000032233"/>
    </source>
</evidence>
<dbReference type="EMBL" id="AZAC01000074">
    <property type="protein sequence ID" value="KIX11051.1"/>
    <property type="molecule type" value="Genomic_DNA"/>
</dbReference>
<reference evidence="2 3" key="1">
    <citation type="submission" date="2013-11" db="EMBL/GenBank/DDBJ databases">
        <title>Metagenomic analysis of a methanogenic consortium involved in long chain n-alkane degradation.</title>
        <authorList>
            <person name="Davidova I.A."/>
            <person name="Callaghan A.V."/>
            <person name="Wawrik B."/>
            <person name="Pruitt S."/>
            <person name="Marks C."/>
            <person name="Duncan K.E."/>
            <person name="Suflita J.M."/>
        </authorList>
    </citation>
    <scope>NUCLEOTIDE SEQUENCE [LARGE SCALE GENOMIC DNA]</scope>
    <source>
        <strain evidence="2 3">SPR</strain>
    </source>
</reference>
<evidence type="ECO:0000313" key="2">
    <source>
        <dbReference type="EMBL" id="KIX11051.1"/>
    </source>
</evidence>
<dbReference type="Proteomes" id="UP000032233">
    <property type="component" value="Unassembled WGS sequence"/>
</dbReference>
<protein>
    <recommendedName>
        <fullName evidence="1">HTH marR-type domain-containing protein</fullName>
    </recommendedName>
</protein>
<dbReference type="PANTHER" id="PTHR33164:SF43">
    <property type="entry name" value="HTH-TYPE TRANSCRIPTIONAL REPRESSOR YETL"/>
    <property type="match status" value="1"/>
</dbReference>
<organism evidence="2 3">
    <name type="scientific">Dethiosulfatarculus sandiegensis</name>
    <dbReference type="NCBI Taxonomy" id="1429043"/>
    <lineage>
        <taxon>Bacteria</taxon>
        <taxon>Pseudomonadati</taxon>
        <taxon>Thermodesulfobacteriota</taxon>
        <taxon>Desulfarculia</taxon>
        <taxon>Desulfarculales</taxon>
        <taxon>Desulfarculaceae</taxon>
        <taxon>Dethiosulfatarculus</taxon>
    </lineage>
</organism>
<accession>A0A0D2J5T9</accession>
<gene>
    <name evidence="2" type="ORF">X474_26410</name>
</gene>
<dbReference type="InParanoid" id="A0A0D2J5T9"/>
<dbReference type="Gene3D" id="1.10.10.10">
    <property type="entry name" value="Winged helix-like DNA-binding domain superfamily/Winged helix DNA-binding domain"/>
    <property type="match status" value="1"/>
</dbReference>
<keyword evidence="3" id="KW-1185">Reference proteome</keyword>
<dbReference type="InterPro" id="IPR039422">
    <property type="entry name" value="MarR/SlyA-like"/>
</dbReference>
<dbReference type="InterPro" id="IPR000835">
    <property type="entry name" value="HTH_MarR-typ"/>
</dbReference>
<dbReference type="AlphaFoldDB" id="A0A0D2J5T9"/>
<dbReference type="Pfam" id="PF01047">
    <property type="entry name" value="MarR"/>
    <property type="match status" value="1"/>
</dbReference>
<name>A0A0D2J5T9_9BACT</name>
<dbReference type="PRINTS" id="PR00598">
    <property type="entry name" value="HTHMARR"/>
</dbReference>
<dbReference type="PROSITE" id="PS50995">
    <property type="entry name" value="HTH_MARR_2"/>
    <property type="match status" value="1"/>
</dbReference>
<dbReference type="SUPFAM" id="SSF46785">
    <property type="entry name" value="Winged helix' DNA-binding domain"/>
    <property type="match status" value="1"/>
</dbReference>